<dbReference type="PROSITE" id="PS50238">
    <property type="entry name" value="RHOGAP"/>
    <property type="match status" value="1"/>
</dbReference>
<dbReference type="PANTHER" id="PTHR15670:SF4">
    <property type="entry name" value="RHO GTPASE-ACTIVATING PROTEIN 11A"/>
    <property type="match status" value="1"/>
</dbReference>
<dbReference type="KEGG" id="osn:115228616"/>
<sequence>MEFFDLNNEEVQILRSYIINSLRNNRIKVPKKSWSSVHSEYDHSSQTFGNYLTYVPFYPTDDFGLVPTFLLRAFEYIEKNEYFKMEGIFRRSGSHQRQKQVSADIEANMDFSIATLFDITDLVKTFFRKLKEPLLTNLYHDSFMHVVQHDDSKFADASLLLLCLLLPYEHLYTLRFLTLFLAKVASYSDMNGMTAKNLAVVLTPSIISQSKGKGSGSGFSDPLKVAKGLESEIKVLEKLINIAPRVGIVPKIFLDEVRREIDLNKKKASFTQELIKHLPCIC</sequence>
<dbReference type="InterPro" id="IPR000198">
    <property type="entry name" value="RhoGAP_dom"/>
</dbReference>
<dbReference type="SMART" id="SM00324">
    <property type="entry name" value="RhoGAP"/>
    <property type="match status" value="1"/>
</dbReference>
<accession>A0A6P7U233</accession>
<name>A0A6P7U233_9MOLL</name>
<dbReference type="GO" id="GO:0007165">
    <property type="term" value="P:signal transduction"/>
    <property type="evidence" value="ECO:0007669"/>
    <property type="project" value="InterPro"/>
</dbReference>
<dbReference type="AlphaFoldDB" id="A0A6P7U233"/>
<dbReference type="PANTHER" id="PTHR15670">
    <property type="entry name" value="RHO GTPASE ACTIVATING PROTEIN 11A"/>
    <property type="match status" value="1"/>
</dbReference>
<protein>
    <submittedName>
        <fullName evidence="2">Rho GTPase-activating protein 11B-like</fullName>
    </submittedName>
</protein>
<dbReference type="GO" id="GO:0005096">
    <property type="term" value="F:GTPase activator activity"/>
    <property type="evidence" value="ECO:0007669"/>
    <property type="project" value="TreeGrafter"/>
</dbReference>
<reference evidence="2" key="1">
    <citation type="submission" date="2025-08" db="UniProtKB">
        <authorList>
            <consortium name="RefSeq"/>
        </authorList>
    </citation>
    <scope>IDENTIFICATION</scope>
</reference>
<dbReference type="SUPFAM" id="SSF48350">
    <property type="entry name" value="GTPase activation domain, GAP"/>
    <property type="match status" value="1"/>
</dbReference>
<evidence type="ECO:0000313" key="2">
    <source>
        <dbReference type="RefSeq" id="XP_029655036.1"/>
    </source>
</evidence>
<gene>
    <name evidence="2" type="primary">LOC115228616</name>
</gene>
<organism evidence="1 2">
    <name type="scientific">Octopus sinensis</name>
    <name type="common">East Asian common octopus</name>
    <dbReference type="NCBI Taxonomy" id="2607531"/>
    <lineage>
        <taxon>Eukaryota</taxon>
        <taxon>Metazoa</taxon>
        <taxon>Spiralia</taxon>
        <taxon>Lophotrochozoa</taxon>
        <taxon>Mollusca</taxon>
        <taxon>Cephalopoda</taxon>
        <taxon>Coleoidea</taxon>
        <taxon>Octopodiformes</taxon>
        <taxon>Octopoda</taxon>
        <taxon>Incirrata</taxon>
        <taxon>Octopodidae</taxon>
        <taxon>Octopus</taxon>
    </lineage>
</organism>
<evidence type="ECO:0000313" key="1">
    <source>
        <dbReference type="Proteomes" id="UP000515154"/>
    </source>
</evidence>
<dbReference type="InterPro" id="IPR008936">
    <property type="entry name" value="Rho_GTPase_activation_prot"/>
</dbReference>
<dbReference type="Proteomes" id="UP000515154">
    <property type="component" value="Linkage group LG2"/>
</dbReference>
<dbReference type="RefSeq" id="XP_029655036.1">
    <property type="nucleotide sequence ID" value="XM_029799176.2"/>
</dbReference>
<dbReference type="Gene3D" id="1.10.555.10">
    <property type="entry name" value="Rho GTPase activation protein"/>
    <property type="match status" value="1"/>
</dbReference>
<dbReference type="InterPro" id="IPR042869">
    <property type="entry name" value="ARHGAP11A/B"/>
</dbReference>
<proteinExistence type="predicted"/>
<keyword evidence="1" id="KW-1185">Reference proteome</keyword>
<dbReference type="Pfam" id="PF00620">
    <property type="entry name" value="RhoGAP"/>
    <property type="match status" value="1"/>
</dbReference>